<dbReference type="OrthoDB" id="3188189at2759"/>
<keyword evidence="2" id="KW-0472">Membrane</keyword>
<evidence type="ECO:0000256" key="2">
    <source>
        <dbReference type="SAM" id="Phobius"/>
    </source>
</evidence>
<keyword evidence="2 3" id="KW-0812">Transmembrane</keyword>
<reference evidence="3 4" key="1">
    <citation type="submission" date="2013-12" db="EMBL/GenBank/DDBJ databases">
        <authorList>
            <person name="Cubeta M."/>
            <person name="Pakala S."/>
            <person name="Fedorova N."/>
            <person name="Thomas E."/>
            <person name="Dean R."/>
            <person name="Jabaji S."/>
            <person name="Neate S."/>
            <person name="Toda T."/>
            <person name="Tavantzis S."/>
            <person name="Vilgalys R."/>
            <person name="Bharathan N."/>
            <person name="Pakala S."/>
            <person name="Losada L.S."/>
            <person name="Zafar N."/>
            <person name="Nierman W."/>
        </authorList>
    </citation>
    <scope>NUCLEOTIDE SEQUENCE [LARGE SCALE GENOMIC DNA]</scope>
    <source>
        <strain evidence="3 4">123E</strain>
    </source>
</reference>
<evidence type="ECO:0000313" key="3">
    <source>
        <dbReference type="EMBL" id="KEP55286.1"/>
    </source>
</evidence>
<dbReference type="AlphaFoldDB" id="A0A074S7B5"/>
<evidence type="ECO:0000313" key="4">
    <source>
        <dbReference type="Proteomes" id="UP000027456"/>
    </source>
</evidence>
<dbReference type="EMBL" id="AZST01000008">
    <property type="protein sequence ID" value="KEP55286.1"/>
    <property type="molecule type" value="Genomic_DNA"/>
</dbReference>
<feature type="compositionally biased region" description="Basic and acidic residues" evidence="1">
    <location>
        <begin position="141"/>
        <end position="159"/>
    </location>
</feature>
<comment type="caution">
    <text evidence="3">The sequence shown here is derived from an EMBL/GenBank/DDBJ whole genome shotgun (WGS) entry which is preliminary data.</text>
</comment>
<feature type="region of interest" description="Disordered" evidence="1">
    <location>
        <begin position="61"/>
        <end position="159"/>
    </location>
</feature>
<protein>
    <submittedName>
        <fullName evidence="3">Putative transmembrane protein</fullName>
    </submittedName>
</protein>
<feature type="transmembrane region" description="Helical" evidence="2">
    <location>
        <begin position="26"/>
        <end position="46"/>
    </location>
</feature>
<feature type="compositionally biased region" description="Pro residues" evidence="1">
    <location>
        <begin position="98"/>
        <end position="109"/>
    </location>
</feature>
<accession>A0A074S7B5</accession>
<name>A0A074S7B5_9AGAM</name>
<dbReference type="Proteomes" id="UP000027456">
    <property type="component" value="Unassembled WGS sequence"/>
</dbReference>
<feature type="compositionally biased region" description="Basic and acidic residues" evidence="1">
    <location>
        <begin position="115"/>
        <end position="133"/>
    </location>
</feature>
<organism evidence="3 4">
    <name type="scientific">Rhizoctonia solani 123E</name>
    <dbReference type="NCBI Taxonomy" id="1423351"/>
    <lineage>
        <taxon>Eukaryota</taxon>
        <taxon>Fungi</taxon>
        <taxon>Dikarya</taxon>
        <taxon>Basidiomycota</taxon>
        <taxon>Agaricomycotina</taxon>
        <taxon>Agaricomycetes</taxon>
        <taxon>Cantharellales</taxon>
        <taxon>Ceratobasidiaceae</taxon>
        <taxon>Rhizoctonia</taxon>
    </lineage>
</organism>
<proteinExistence type="predicted"/>
<gene>
    <name evidence="3" type="ORF">V565_006590</name>
</gene>
<dbReference type="HOGENOM" id="CLU_1661783_0_0_1"/>
<evidence type="ECO:0000256" key="1">
    <source>
        <dbReference type="SAM" id="MobiDB-lite"/>
    </source>
</evidence>
<keyword evidence="4" id="KW-1185">Reference proteome</keyword>
<keyword evidence="2" id="KW-1133">Transmembrane helix</keyword>
<sequence length="159" mass="18071">MHIPDPVILHLSRRDPSLNQDQSRTIAWVVCIIVAAVLVIGIWCIFKVWGSRARNFHDEQDLGVRSLPDPLPRTRRWGGRQQQEEFLPVYDSSGRPPAFSPPGMPPPAYLPGDALGRETYRRDGINRELGSIEEKDECEEDVKKDESGEGERKERRASV</sequence>